<sequence>MVLRSCAITEIPVACFSCRLWPEQVAYSTGAGTTVFEPFKEIEEAELRVLHQDDKSDRSLARLQFADTSESAMNDQINVLYNLSYIYHSLFAYFDCDDVALLGFARYFKEESDHRRQRAEELKEYQNVRGGRVHLSPLLPDEILDFDQVRKTMKLVTGLEKLSTEKFYGLHKVAQEAQDKHLSHLIKSRYLAEQIGIVKRLAEYVAQLSLIGDEDGHGIYYFDREFGTEEI</sequence>
<dbReference type="EMBL" id="JBJQOH010000006">
    <property type="protein sequence ID" value="KAL3684239.1"/>
    <property type="molecule type" value="Genomic_DNA"/>
</dbReference>
<keyword evidence="12" id="KW-1185">Reference proteome</keyword>
<evidence type="ECO:0000256" key="7">
    <source>
        <dbReference type="ARBA" id="ARBA00047990"/>
    </source>
</evidence>
<dbReference type="SUPFAM" id="SSF47240">
    <property type="entry name" value="Ferritin-like"/>
    <property type="match status" value="1"/>
</dbReference>
<dbReference type="GO" id="GO:0006879">
    <property type="term" value="P:intracellular iron ion homeostasis"/>
    <property type="evidence" value="ECO:0007669"/>
    <property type="project" value="UniProtKB-KW"/>
</dbReference>
<dbReference type="CDD" id="cd01056">
    <property type="entry name" value="Euk_Ferritin"/>
    <property type="match status" value="1"/>
</dbReference>
<comment type="similarity">
    <text evidence="1 9">Belongs to the ferritin family.</text>
</comment>
<evidence type="ECO:0000259" key="10">
    <source>
        <dbReference type="PROSITE" id="PS50905"/>
    </source>
</evidence>
<proteinExistence type="inferred from homology"/>
<keyword evidence="3 8" id="KW-0479">Metal-binding</keyword>
<keyword evidence="9" id="KW-0560">Oxidoreductase</keyword>
<evidence type="ECO:0000256" key="8">
    <source>
        <dbReference type="PIRSR" id="PIRSR601519-1"/>
    </source>
</evidence>
<evidence type="ECO:0000256" key="4">
    <source>
        <dbReference type="ARBA" id="ARBA00023004"/>
    </source>
</evidence>
<comment type="function">
    <text evidence="5">Stores iron in a soluble, non-toxic, readily available form. Important for iron homeostasis. Has ferroxidase activity. Iron is taken up in the ferrous form and deposited as ferric hydroxides after oxidation.</text>
</comment>
<reference evidence="11 12" key="1">
    <citation type="submission" date="2024-09" db="EMBL/GenBank/DDBJ databases">
        <title>Chromosome-scale assembly of Riccia sorocarpa.</title>
        <authorList>
            <person name="Paukszto L."/>
        </authorList>
    </citation>
    <scope>NUCLEOTIDE SEQUENCE [LARGE SCALE GENOMIC DNA]</scope>
    <source>
        <strain evidence="11">LP-2024</strain>
        <tissue evidence="11">Aerial parts of the thallus</tissue>
    </source>
</reference>
<comment type="function">
    <text evidence="9">Stores iron in a soluble, non-toxic, readily available form. Important for iron homeostasis. Iron is taken up in the ferrous form and deposited as ferric hydroxides after oxidation.</text>
</comment>
<comment type="catalytic activity">
    <reaction evidence="7 9">
        <text>4 Fe(2+) + O2 + 4 H(+) = 4 Fe(3+) + 2 H2O</text>
        <dbReference type="Rhea" id="RHEA:11148"/>
        <dbReference type="ChEBI" id="CHEBI:15377"/>
        <dbReference type="ChEBI" id="CHEBI:15378"/>
        <dbReference type="ChEBI" id="CHEBI:15379"/>
        <dbReference type="ChEBI" id="CHEBI:29033"/>
        <dbReference type="ChEBI" id="CHEBI:29034"/>
        <dbReference type="EC" id="1.16.3.1"/>
    </reaction>
</comment>
<feature type="binding site" evidence="8">
    <location>
        <position position="194"/>
    </location>
    <ligand>
        <name>Fe cation</name>
        <dbReference type="ChEBI" id="CHEBI:24875"/>
        <label>1</label>
    </ligand>
</feature>
<dbReference type="Gene3D" id="1.20.1260.10">
    <property type="match status" value="1"/>
</dbReference>
<name>A0ABD3H0Z8_9MARC</name>
<evidence type="ECO:0000256" key="2">
    <source>
        <dbReference type="ARBA" id="ARBA00022434"/>
    </source>
</evidence>
<dbReference type="Pfam" id="PF00210">
    <property type="entry name" value="Ferritin"/>
    <property type="match status" value="1"/>
</dbReference>
<protein>
    <recommendedName>
        <fullName evidence="9">Ferritin</fullName>
        <ecNumber evidence="9">1.16.3.1</ecNumber>
    </recommendedName>
</protein>
<evidence type="ECO:0000313" key="12">
    <source>
        <dbReference type="Proteomes" id="UP001633002"/>
    </source>
</evidence>
<keyword evidence="4 8" id="KW-0408">Iron</keyword>
<dbReference type="InterPro" id="IPR001519">
    <property type="entry name" value="Ferritin"/>
</dbReference>
<dbReference type="InterPro" id="IPR008331">
    <property type="entry name" value="Ferritin_DPS_dom"/>
</dbReference>
<dbReference type="EC" id="1.16.3.1" evidence="9"/>
<keyword evidence="2 9" id="KW-0409">Iron storage</keyword>
<evidence type="ECO:0000256" key="3">
    <source>
        <dbReference type="ARBA" id="ARBA00022723"/>
    </source>
</evidence>
<dbReference type="PANTHER" id="PTHR11431">
    <property type="entry name" value="FERRITIN"/>
    <property type="match status" value="1"/>
</dbReference>
<evidence type="ECO:0000256" key="6">
    <source>
        <dbReference type="ARBA" id="ARBA00026060"/>
    </source>
</evidence>
<dbReference type="InterPro" id="IPR009040">
    <property type="entry name" value="Ferritin-like_diiron"/>
</dbReference>
<evidence type="ECO:0000256" key="1">
    <source>
        <dbReference type="ARBA" id="ARBA00007513"/>
    </source>
</evidence>
<dbReference type="GO" id="GO:0004322">
    <property type="term" value="F:ferroxidase activity"/>
    <property type="evidence" value="ECO:0007669"/>
    <property type="project" value="UniProtKB-EC"/>
</dbReference>
<comment type="subunit">
    <text evidence="6">Oligomer of 24 subunits. There are two types of subunits: L (light) chain and H (heavy) chain. The major chain can be light or heavy, depending on the species and tissue type. The functional molecule forms a roughly spherical shell with a diameter of 12 nm and contains a central cavity into which the insoluble mineral iron core is deposited.</text>
</comment>
<feature type="binding site" evidence="8">
    <location>
        <position position="160"/>
    </location>
    <ligand>
        <name>Fe cation</name>
        <dbReference type="ChEBI" id="CHEBI:24875"/>
        <label>1</label>
    </ligand>
</feature>
<dbReference type="InterPro" id="IPR012347">
    <property type="entry name" value="Ferritin-like"/>
</dbReference>
<dbReference type="Proteomes" id="UP001633002">
    <property type="component" value="Unassembled WGS sequence"/>
</dbReference>
<dbReference type="GO" id="GO:0046872">
    <property type="term" value="F:metal ion binding"/>
    <property type="evidence" value="ECO:0007669"/>
    <property type="project" value="UniProtKB-KW"/>
</dbReference>
<dbReference type="AlphaFoldDB" id="A0ABD3H0Z8"/>
<gene>
    <name evidence="11" type="ORF">R1sor_002261</name>
</gene>
<evidence type="ECO:0000313" key="11">
    <source>
        <dbReference type="EMBL" id="KAL3684239.1"/>
    </source>
</evidence>
<feature type="domain" description="Ferritin-like diiron" evidence="10">
    <location>
        <begin position="63"/>
        <end position="212"/>
    </location>
</feature>
<dbReference type="PROSITE" id="PS50905">
    <property type="entry name" value="FERRITIN_LIKE"/>
    <property type="match status" value="1"/>
</dbReference>
<evidence type="ECO:0000256" key="5">
    <source>
        <dbReference type="ARBA" id="ARBA00025111"/>
    </source>
</evidence>
<accession>A0ABD3H0Z8</accession>
<evidence type="ECO:0000256" key="9">
    <source>
        <dbReference type="RuleBase" id="RU361145"/>
    </source>
</evidence>
<dbReference type="InterPro" id="IPR009078">
    <property type="entry name" value="Ferritin-like_SF"/>
</dbReference>
<dbReference type="PANTHER" id="PTHR11431:SF75">
    <property type="entry name" value="FERRITIN"/>
    <property type="match status" value="1"/>
</dbReference>
<organism evidence="11 12">
    <name type="scientific">Riccia sorocarpa</name>
    <dbReference type="NCBI Taxonomy" id="122646"/>
    <lineage>
        <taxon>Eukaryota</taxon>
        <taxon>Viridiplantae</taxon>
        <taxon>Streptophyta</taxon>
        <taxon>Embryophyta</taxon>
        <taxon>Marchantiophyta</taxon>
        <taxon>Marchantiopsida</taxon>
        <taxon>Marchantiidae</taxon>
        <taxon>Marchantiales</taxon>
        <taxon>Ricciaceae</taxon>
        <taxon>Riccia</taxon>
    </lineage>
</organism>
<comment type="caution">
    <text evidence="11">The sequence shown here is derived from an EMBL/GenBank/DDBJ whole genome shotgun (WGS) entry which is preliminary data.</text>
</comment>